<evidence type="ECO:0000313" key="2">
    <source>
        <dbReference type="EnsemblPlants" id="Pp3c5_24090V3.1"/>
    </source>
</evidence>
<dbReference type="EMBL" id="ABEU02000005">
    <property type="protein sequence ID" value="PNR54415.1"/>
    <property type="molecule type" value="Genomic_DNA"/>
</dbReference>
<proteinExistence type="predicted"/>
<organism evidence="1">
    <name type="scientific">Physcomitrium patens</name>
    <name type="common">Spreading-leaved earth moss</name>
    <name type="synonym">Physcomitrella patens</name>
    <dbReference type="NCBI Taxonomy" id="3218"/>
    <lineage>
        <taxon>Eukaryota</taxon>
        <taxon>Viridiplantae</taxon>
        <taxon>Streptophyta</taxon>
        <taxon>Embryophyta</taxon>
        <taxon>Bryophyta</taxon>
        <taxon>Bryophytina</taxon>
        <taxon>Bryopsida</taxon>
        <taxon>Funariidae</taxon>
        <taxon>Funariales</taxon>
        <taxon>Funariaceae</taxon>
        <taxon>Physcomitrium</taxon>
    </lineage>
</organism>
<sequence>MSSSGSLVTHMVFDIQQDGTDSWFYHDAILLSILSIK</sequence>
<name>A0A2K1KKW6_PHYPA</name>
<dbReference type="Proteomes" id="UP000006727">
    <property type="component" value="Chromosome 5"/>
</dbReference>
<evidence type="ECO:0000313" key="3">
    <source>
        <dbReference type="Proteomes" id="UP000006727"/>
    </source>
</evidence>
<reference evidence="2" key="3">
    <citation type="submission" date="2020-12" db="UniProtKB">
        <authorList>
            <consortium name="EnsemblPlants"/>
        </authorList>
    </citation>
    <scope>IDENTIFICATION</scope>
</reference>
<dbReference type="InParanoid" id="A0A2K1KKW6"/>
<dbReference type="AlphaFoldDB" id="A0A2K1KKW6"/>
<dbReference type="Gramene" id="Pp3c5_24090V3.1">
    <property type="protein sequence ID" value="Pp3c5_24090V3.1"/>
    <property type="gene ID" value="Pp3c5_24090"/>
</dbReference>
<reference evidence="1 3" key="1">
    <citation type="journal article" date="2008" name="Science">
        <title>The Physcomitrella genome reveals evolutionary insights into the conquest of land by plants.</title>
        <authorList>
            <person name="Rensing S."/>
            <person name="Lang D."/>
            <person name="Zimmer A."/>
            <person name="Terry A."/>
            <person name="Salamov A."/>
            <person name="Shapiro H."/>
            <person name="Nishiyama T."/>
            <person name="Perroud P.-F."/>
            <person name="Lindquist E."/>
            <person name="Kamisugi Y."/>
            <person name="Tanahashi T."/>
            <person name="Sakakibara K."/>
            <person name="Fujita T."/>
            <person name="Oishi K."/>
            <person name="Shin-I T."/>
            <person name="Kuroki Y."/>
            <person name="Toyoda A."/>
            <person name="Suzuki Y."/>
            <person name="Hashimoto A."/>
            <person name="Yamaguchi K."/>
            <person name="Sugano A."/>
            <person name="Kohara Y."/>
            <person name="Fujiyama A."/>
            <person name="Anterola A."/>
            <person name="Aoki S."/>
            <person name="Ashton N."/>
            <person name="Barbazuk W.B."/>
            <person name="Barker E."/>
            <person name="Bennetzen J."/>
            <person name="Bezanilla M."/>
            <person name="Blankenship R."/>
            <person name="Cho S.H."/>
            <person name="Dutcher S."/>
            <person name="Estelle M."/>
            <person name="Fawcett J.A."/>
            <person name="Gundlach H."/>
            <person name="Hanada K."/>
            <person name="Heyl A."/>
            <person name="Hicks K.A."/>
            <person name="Hugh J."/>
            <person name="Lohr M."/>
            <person name="Mayer K."/>
            <person name="Melkozernov A."/>
            <person name="Murata T."/>
            <person name="Nelson D."/>
            <person name="Pils B."/>
            <person name="Prigge M."/>
            <person name="Reiss B."/>
            <person name="Renner T."/>
            <person name="Rombauts S."/>
            <person name="Rushton P."/>
            <person name="Sanderfoot A."/>
            <person name="Schween G."/>
            <person name="Shiu S.-H."/>
            <person name="Stueber K."/>
            <person name="Theodoulou F.L."/>
            <person name="Tu H."/>
            <person name="Van de Peer Y."/>
            <person name="Verrier P.J."/>
            <person name="Waters E."/>
            <person name="Wood A."/>
            <person name="Yang L."/>
            <person name="Cove D."/>
            <person name="Cuming A."/>
            <person name="Hasebe M."/>
            <person name="Lucas S."/>
            <person name="Mishler D.B."/>
            <person name="Reski R."/>
            <person name="Grigoriev I."/>
            <person name="Quatrano R.S."/>
            <person name="Boore J.L."/>
        </authorList>
    </citation>
    <scope>NUCLEOTIDE SEQUENCE [LARGE SCALE GENOMIC DNA]</scope>
    <source>
        <strain evidence="2 3">cv. Gransden 2004</strain>
    </source>
</reference>
<evidence type="ECO:0000313" key="1">
    <source>
        <dbReference type="EMBL" id="PNR54415.1"/>
    </source>
</evidence>
<gene>
    <name evidence="1" type="ORF">PHYPA_008092</name>
</gene>
<accession>A0A2K1KKW6</accession>
<keyword evidence="3" id="KW-1185">Reference proteome</keyword>
<reference evidence="1 3" key="2">
    <citation type="journal article" date="2018" name="Plant J.">
        <title>The Physcomitrella patens chromosome-scale assembly reveals moss genome structure and evolution.</title>
        <authorList>
            <person name="Lang D."/>
            <person name="Ullrich K.K."/>
            <person name="Murat F."/>
            <person name="Fuchs J."/>
            <person name="Jenkins J."/>
            <person name="Haas F.B."/>
            <person name="Piednoel M."/>
            <person name="Gundlach H."/>
            <person name="Van Bel M."/>
            <person name="Meyberg R."/>
            <person name="Vives C."/>
            <person name="Morata J."/>
            <person name="Symeonidi A."/>
            <person name="Hiss M."/>
            <person name="Muchero W."/>
            <person name="Kamisugi Y."/>
            <person name="Saleh O."/>
            <person name="Blanc G."/>
            <person name="Decker E.L."/>
            <person name="van Gessel N."/>
            <person name="Grimwood J."/>
            <person name="Hayes R.D."/>
            <person name="Graham S.W."/>
            <person name="Gunter L.E."/>
            <person name="McDaniel S.F."/>
            <person name="Hoernstein S.N.W."/>
            <person name="Larsson A."/>
            <person name="Li F.W."/>
            <person name="Perroud P.F."/>
            <person name="Phillips J."/>
            <person name="Ranjan P."/>
            <person name="Rokshar D.S."/>
            <person name="Rothfels C.J."/>
            <person name="Schneider L."/>
            <person name="Shu S."/>
            <person name="Stevenson D.W."/>
            <person name="Thummler F."/>
            <person name="Tillich M."/>
            <person name="Villarreal Aguilar J.C."/>
            <person name="Widiez T."/>
            <person name="Wong G.K."/>
            <person name="Wymore A."/>
            <person name="Zhang Y."/>
            <person name="Zimmer A.D."/>
            <person name="Quatrano R.S."/>
            <person name="Mayer K.F.X."/>
            <person name="Goodstein D."/>
            <person name="Casacuberta J.M."/>
            <person name="Vandepoele K."/>
            <person name="Reski R."/>
            <person name="Cuming A.C."/>
            <person name="Tuskan G.A."/>
            <person name="Maumus F."/>
            <person name="Salse J."/>
            <person name="Schmutz J."/>
            <person name="Rensing S.A."/>
        </authorList>
    </citation>
    <scope>NUCLEOTIDE SEQUENCE [LARGE SCALE GENOMIC DNA]</scope>
    <source>
        <strain evidence="2 3">cv. Gransden 2004</strain>
    </source>
</reference>
<dbReference type="EnsemblPlants" id="Pp3c5_24090V3.1">
    <property type="protein sequence ID" value="Pp3c5_24090V3.1"/>
    <property type="gene ID" value="Pp3c5_24090"/>
</dbReference>
<protein>
    <submittedName>
        <fullName evidence="1 2">Uncharacterized protein</fullName>
    </submittedName>
</protein>